<sequence>MVVQNVQMLELVKTVDGSLGFLQGGILLLLDLDQEAAEVISRHEPIIGVAVEEALNLIRGRGDCELEPTAEAKADSVSLPGLCMDRSHLPQMIWERIGEVSGTQ</sequence>
<reference evidence="1 2" key="1">
    <citation type="submission" date="2024-04" db="EMBL/GenBank/DDBJ databases">
        <authorList>
            <person name="Fracassetti M."/>
        </authorList>
    </citation>
    <scope>NUCLEOTIDE SEQUENCE [LARGE SCALE GENOMIC DNA]</scope>
</reference>
<proteinExistence type="predicted"/>
<gene>
    <name evidence="1" type="ORF">LTRI10_LOCUS12556</name>
</gene>
<evidence type="ECO:0000313" key="2">
    <source>
        <dbReference type="Proteomes" id="UP001497516"/>
    </source>
</evidence>
<dbReference type="Proteomes" id="UP001497516">
    <property type="component" value="Chromosome 2"/>
</dbReference>
<keyword evidence="2" id="KW-1185">Reference proteome</keyword>
<accession>A0AAV2D963</accession>
<name>A0AAV2D963_9ROSI</name>
<evidence type="ECO:0000313" key="1">
    <source>
        <dbReference type="EMBL" id="CAL1370428.1"/>
    </source>
</evidence>
<organism evidence="1 2">
    <name type="scientific">Linum trigynum</name>
    <dbReference type="NCBI Taxonomy" id="586398"/>
    <lineage>
        <taxon>Eukaryota</taxon>
        <taxon>Viridiplantae</taxon>
        <taxon>Streptophyta</taxon>
        <taxon>Embryophyta</taxon>
        <taxon>Tracheophyta</taxon>
        <taxon>Spermatophyta</taxon>
        <taxon>Magnoliopsida</taxon>
        <taxon>eudicotyledons</taxon>
        <taxon>Gunneridae</taxon>
        <taxon>Pentapetalae</taxon>
        <taxon>rosids</taxon>
        <taxon>fabids</taxon>
        <taxon>Malpighiales</taxon>
        <taxon>Linaceae</taxon>
        <taxon>Linum</taxon>
    </lineage>
</organism>
<protein>
    <submittedName>
        <fullName evidence="1">Uncharacterized protein</fullName>
    </submittedName>
</protein>
<dbReference type="AlphaFoldDB" id="A0AAV2D963"/>
<dbReference type="EMBL" id="OZ034815">
    <property type="protein sequence ID" value="CAL1370428.1"/>
    <property type="molecule type" value="Genomic_DNA"/>
</dbReference>